<reference evidence="1 2" key="1">
    <citation type="submission" date="2022-01" db="EMBL/GenBank/DDBJ databases">
        <title>Dethiosulfovibrio faecalis sp. nov., a novel proteolytic, non-sulfur-reducing bacterium isolated from a marine aquaculture solid waste bioreactor.</title>
        <authorList>
            <person name="Grabowski S."/>
            <person name="Apolinario E."/>
            <person name="Schneider N."/>
            <person name="Marshall C.W."/>
            <person name="Sowers K.R."/>
        </authorList>
    </citation>
    <scope>NUCLEOTIDE SEQUENCE [LARGE SCALE GENOMIC DNA]</scope>
    <source>
        <strain evidence="1 2">DSM 12537</strain>
    </source>
</reference>
<dbReference type="EMBL" id="JAKGUD010000004">
    <property type="protein sequence ID" value="MCF4142251.1"/>
    <property type="molecule type" value="Genomic_DNA"/>
</dbReference>
<dbReference type="InterPro" id="IPR008257">
    <property type="entry name" value="Pept_M19"/>
</dbReference>
<sequence length="386" mass="42302">MPRSAYSYLKDPSVIPVELAPDVDGPLDCRLELPENMEARAVKLHHESVVFDLHNHVHRLADNMLRDFETYARSGRIAMGYDGIAKSGMTACFNGYGGSAGRRSSPQAWQFEDIVWDLGIRQADIAHHQDVTILGTCVNDVDKAKATGCCAVFANVENAGIIGNEIDRLDVLYGLGVRCMGLSYNQRNTIADGSNETQDGGLSRFGEKVVVRMNRLGMLMDFAHSSDRAILDTLEISDAPCCISHSVPKALNTHPKAKSDDILRAISDAGWVFAVQSVPNVTSSKKEQSIFDVADQIDHCVEVMGIDHVAIGTDSMFGDHLGLHKCISKMMGHPAKPFVGEYVKYLENPGEMPNLTRVLVSRGYSDDDIRKLIGINVVKLLEKTIG</sequence>
<evidence type="ECO:0000313" key="1">
    <source>
        <dbReference type="EMBL" id="MCF4142251.1"/>
    </source>
</evidence>
<dbReference type="InterPro" id="IPR032466">
    <property type="entry name" value="Metal_Hydrolase"/>
</dbReference>
<dbReference type="Pfam" id="PF01244">
    <property type="entry name" value="Peptidase_M19"/>
    <property type="match status" value="1"/>
</dbReference>
<dbReference type="PANTHER" id="PTHR10443">
    <property type="entry name" value="MICROSOMAL DIPEPTIDASE"/>
    <property type="match status" value="1"/>
</dbReference>
<dbReference type="Proteomes" id="UP001200430">
    <property type="component" value="Unassembled WGS sequence"/>
</dbReference>
<dbReference type="RefSeq" id="WP_236099008.1">
    <property type="nucleotide sequence ID" value="NZ_JAKGUD010000004.1"/>
</dbReference>
<protein>
    <submittedName>
        <fullName evidence="1">Dipeptidase</fullName>
    </submittedName>
</protein>
<organism evidence="1 2">
    <name type="scientific">Dethiosulfovibrio marinus</name>
    <dbReference type="NCBI Taxonomy" id="133532"/>
    <lineage>
        <taxon>Bacteria</taxon>
        <taxon>Thermotogati</taxon>
        <taxon>Synergistota</taxon>
        <taxon>Synergistia</taxon>
        <taxon>Synergistales</taxon>
        <taxon>Dethiosulfovibrionaceae</taxon>
        <taxon>Dethiosulfovibrio</taxon>
    </lineage>
</organism>
<gene>
    <name evidence="1" type="ORF">L2W38_05445</name>
</gene>
<keyword evidence="2" id="KW-1185">Reference proteome</keyword>
<evidence type="ECO:0000313" key="2">
    <source>
        <dbReference type="Proteomes" id="UP001200430"/>
    </source>
</evidence>
<accession>A0ABS9EM25</accession>
<proteinExistence type="predicted"/>
<comment type="caution">
    <text evidence="1">The sequence shown here is derived from an EMBL/GenBank/DDBJ whole genome shotgun (WGS) entry which is preliminary data.</text>
</comment>
<name>A0ABS9EM25_9BACT</name>
<dbReference type="PROSITE" id="PS51365">
    <property type="entry name" value="RENAL_DIPEPTIDASE_2"/>
    <property type="match status" value="1"/>
</dbReference>
<dbReference type="PANTHER" id="PTHR10443:SF12">
    <property type="entry name" value="DIPEPTIDASE"/>
    <property type="match status" value="1"/>
</dbReference>
<dbReference type="SUPFAM" id="SSF51556">
    <property type="entry name" value="Metallo-dependent hydrolases"/>
    <property type="match status" value="1"/>
</dbReference>
<dbReference type="Gene3D" id="3.20.20.140">
    <property type="entry name" value="Metal-dependent hydrolases"/>
    <property type="match status" value="1"/>
</dbReference>